<accession>A0A4Y2NCW4</accession>
<keyword evidence="2" id="KW-1185">Reference proteome</keyword>
<comment type="caution">
    <text evidence="1">The sequence shown here is derived from an EMBL/GenBank/DDBJ whole genome shotgun (WGS) entry which is preliminary data.</text>
</comment>
<dbReference type="Proteomes" id="UP000499080">
    <property type="component" value="Unassembled WGS sequence"/>
</dbReference>
<name>A0A4Y2NCW4_ARAVE</name>
<sequence>MSAETNVPLAHQTINTVNDNLFSVQDHSSIVSDLQSSAWLFDDSSSKESSTPTIDSGLTKECYDHAGDGNIGVNCSIAKIGLFKRRSVKILETDWKSLEFEVYYQVNPNVLSDQLPAGVEILPYEPSYLEAVLTYDRSLIGYERKSIIEASCNEKDGSQTLVAMKDGRCVG</sequence>
<proteinExistence type="predicted"/>
<dbReference type="OrthoDB" id="6424732at2759"/>
<reference evidence="1 2" key="1">
    <citation type="journal article" date="2019" name="Sci. Rep.">
        <title>Orb-weaving spider Araneus ventricosus genome elucidates the spidroin gene catalogue.</title>
        <authorList>
            <person name="Kono N."/>
            <person name="Nakamura H."/>
            <person name="Ohtoshi R."/>
            <person name="Moran D.A.P."/>
            <person name="Shinohara A."/>
            <person name="Yoshida Y."/>
            <person name="Fujiwara M."/>
            <person name="Mori M."/>
            <person name="Tomita M."/>
            <person name="Arakawa K."/>
        </authorList>
    </citation>
    <scope>NUCLEOTIDE SEQUENCE [LARGE SCALE GENOMIC DNA]</scope>
</reference>
<gene>
    <name evidence="1" type="ORF">AVEN_152621_1</name>
</gene>
<protein>
    <submittedName>
        <fullName evidence="1">Uncharacterized protein</fullName>
    </submittedName>
</protein>
<dbReference type="AlphaFoldDB" id="A0A4Y2NCW4"/>
<evidence type="ECO:0000313" key="2">
    <source>
        <dbReference type="Proteomes" id="UP000499080"/>
    </source>
</evidence>
<organism evidence="1 2">
    <name type="scientific">Araneus ventricosus</name>
    <name type="common">Orbweaver spider</name>
    <name type="synonym">Epeira ventricosa</name>
    <dbReference type="NCBI Taxonomy" id="182803"/>
    <lineage>
        <taxon>Eukaryota</taxon>
        <taxon>Metazoa</taxon>
        <taxon>Ecdysozoa</taxon>
        <taxon>Arthropoda</taxon>
        <taxon>Chelicerata</taxon>
        <taxon>Arachnida</taxon>
        <taxon>Araneae</taxon>
        <taxon>Araneomorphae</taxon>
        <taxon>Entelegynae</taxon>
        <taxon>Araneoidea</taxon>
        <taxon>Araneidae</taxon>
        <taxon>Araneus</taxon>
    </lineage>
</organism>
<feature type="non-terminal residue" evidence="1">
    <location>
        <position position="171"/>
    </location>
</feature>
<dbReference type="EMBL" id="BGPR01127471">
    <property type="protein sequence ID" value="GBN37278.1"/>
    <property type="molecule type" value="Genomic_DNA"/>
</dbReference>
<evidence type="ECO:0000313" key="1">
    <source>
        <dbReference type="EMBL" id="GBN37278.1"/>
    </source>
</evidence>